<reference evidence="6" key="1">
    <citation type="submission" date="2013-02" db="EMBL/GenBank/DDBJ databases">
        <authorList>
            <person name="Hughes D."/>
        </authorList>
    </citation>
    <scope>NUCLEOTIDE SEQUENCE</scope>
    <source>
        <strain>Durham</strain>
        <strain evidence="6">NC isolate 2 -- Noor lab</strain>
    </source>
</reference>
<keyword evidence="1" id="KW-0554">One-carbon metabolism</keyword>
<dbReference type="InterPro" id="IPR027417">
    <property type="entry name" value="P-loop_NTPase"/>
</dbReference>
<dbReference type="EMBL" id="CAQQ02067187">
    <property type="status" value="NOT_ANNOTATED_CDS"/>
    <property type="molecule type" value="Genomic_DNA"/>
</dbReference>
<keyword evidence="4" id="KW-0067">ATP-binding</keyword>
<evidence type="ECO:0000256" key="3">
    <source>
        <dbReference type="ARBA" id="ARBA00022741"/>
    </source>
</evidence>
<keyword evidence="6" id="KW-1185">Reference proteome</keyword>
<dbReference type="Proteomes" id="UP000015102">
    <property type="component" value="Unassembled WGS sequence"/>
</dbReference>
<dbReference type="STRING" id="36166.T1GWV3"/>
<dbReference type="HOGENOM" id="CLU_138778_1_0_1"/>
<evidence type="ECO:0000313" key="6">
    <source>
        <dbReference type="Proteomes" id="UP000015102"/>
    </source>
</evidence>
<keyword evidence="2" id="KW-0436">Ligase</keyword>
<dbReference type="AlphaFoldDB" id="T1GWV3"/>
<sequence>MFHEATQSDEGLYERLFPVPNDITIARSQQPKDISILAEEIGLISNEVSLYGNKKAKISLSVKDRLKDRQDGKYVVVAGITPTPLGEGKTTTLIGLVQALCAHKSRNTIACLRQPSQGPTFGIKGGAAG</sequence>
<protein>
    <recommendedName>
        <fullName evidence="7">Formate--tetrahydrofolate ligase</fullName>
    </recommendedName>
</protein>
<name>T1GWV3_MEGSC</name>
<dbReference type="EnsemblMetazoa" id="MESCA008285-RA">
    <property type="protein sequence ID" value="MESCA008285-PA"/>
    <property type="gene ID" value="MESCA008285"/>
</dbReference>
<evidence type="ECO:0000313" key="5">
    <source>
        <dbReference type="EnsemblMetazoa" id="MESCA008285-PA"/>
    </source>
</evidence>
<dbReference type="Gene3D" id="3.40.50.300">
    <property type="entry name" value="P-loop containing nucleotide triphosphate hydrolases"/>
    <property type="match status" value="1"/>
</dbReference>
<reference evidence="5" key="2">
    <citation type="submission" date="2015-06" db="UniProtKB">
        <authorList>
            <consortium name="EnsemblMetazoa"/>
        </authorList>
    </citation>
    <scope>IDENTIFICATION</scope>
</reference>
<accession>T1GWV3</accession>
<dbReference type="InterPro" id="IPR000559">
    <property type="entry name" value="Formate_THF_ligase"/>
</dbReference>
<dbReference type="OMA" id="RDELIPW"/>
<evidence type="ECO:0000256" key="1">
    <source>
        <dbReference type="ARBA" id="ARBA00022563"/>
    </source>
</evidence>
<dbReference type="GO" id="GO:0004329">
    <property type="term" value="F:formate-tetrahydrofolate ligase activity"/>
    <property type="evidence" value="ECO:0007669"/>
    <property type="project" value="InterPro"/>
</dbReference>
<dbReference type="GO" id="GO:0005524">
    <property type="term" value="F:ATP binding"/>
    <property type="evidence" value="ECO:0007669"/>
    <property type="project" value="UniProtKB-KW"/>
</dbReference>
<proteinExistence type="predicted"/>
<organism evidence="5 6">
    <name type="scientific">Megaselia scalaris</name>
    <name type="common">Humpbacked fly</name>
    <name type="synonym">Phora scalaris</name>
    <dbReference type="NCBI Taxonomy" id="36166"/>
    <lineage>
        <taxon>Eukaryota</taxon>
        <taxon>Metazoa</taxon>
        <taxon>Ecdysozoa</taxon>
        <taxon>Arthropoda</taxon>
        <taxon>Hexapoda</taxon>
        <taxon>Insecta</taxon>
        <taxon>Pterygota</taxon>
        <taxon>Neoptera</taxon>
        <taxon>Endopterygota</taxon>
        <taxon>Diptera</taxon>
        <taxon>Brachycera</taxon>
        <taxon>Muscomorpha</taxon>
        <taxon>Platypezoidea</taxon>
        <taxon>Phoridae</taxon>
        <taxon>Megaseliini</taxon>
        <taxon>Megaselia</taxon>
    </lineage>
</organism>
<dbReference type="GO" id="GO:0006730">
    <property type="term" value="P:one-carbon metabolic process"/>
    <property type="evidence" value="ECO:0007669"/>
    <property type="project" value="UniProtKB-KW"/>
</dbReference>
<evidence type="ECO:0008006" key="7">
    <source>
        <dbReference type="Google" id="ProtNLM"/>
    </source>
</evidence>
<dbReference type="SUPFAM" id="SSF52540">
    <property type="entry name" value="P-loop containing nucleoside triphosphate hydrolases"/>
    <property type="match status" value="1"/>
</dbReference>
<evidence type="ECO:0000256" key="2">
    <source>
        <dbReference type="ARBA" id="ARBA00022598"/>
    </source>
</evidence>
<dbReference type="Pfam" id="PF01268">
    <property type="entry name" value="FTHFS"/>
    <property type="match status" value="1"/>
</dbReference>
<evidence type="ECO:0000256" key="4">
    <source>
        <dbReference type="ARBA" id="ARBA00022840"/>
    </source>
</evidence>
<keyword evidence="3" id="KW-0547">Nucleotide-binding</keyword>